<feature type="chain" id="PRO_5011958363" description="DUF2059 domain-containing protein" evidence="1">
    <location>
        <begin position="24"/>
        <end position="231"/>
    </location>
</feature>
<proteinExistence type="predicted"/>
<organism evidence="2 3">
    <name type="scientific">Solilutibacter tolerans</name>
    <dbReference type="NCBI Taxonomy" id="1604334"/>
    <lineage>
        <taxon>Bacteria</taxon>
        <taxon>Pseudomonadati</taxon>
        <taxon>Pseudomonadota</taxon>
        <taxon>Gammaproteobacteria</taxon>
        <taxon>Lysobacterales</taxon>
        <taxon>Lysobacteraceae</taxon>
        <taxon>Solilutibacter</taxon>
    </lineage>
</organism>
<sequence>MKCLSGLLVSLSLALPVASPVIAQEASTSATQKIGAVLPLPATPIAVPVLSPTAGKAELVKAYYDITGGRMFEVLIAQSVKPPAKLQAKVAGCPAAEQYMQEQYREVITPHFRGWLDSSIRPRITQVLSEAFGEAELRAFLRFAATPNGQRHLNQIGNQSGKGDVSHFPEFLQDAELRAYDRQFDALGGRVDEVLGNAHADLMTPQFMEQARNSGKHIADLVMACQEKADT</sequence>
<reference evidence="3" key="1">
    <citation type="submission" date="2017-01" db="EMBL/GenBank/DDBJ databases">
        <authorList>
            <person name="Varghese N."/>
            <person name="Submissions S."/>
        </authorList>
    </citation>
    <scope>NUCLEOTIDE SEQUENCE [LARGE SCALE GENOMIC DNA]</scope>
    <source>
        <strain evidence="3">UM1</strain>
    </source>
</reference>
<protein>
    <recommendedName>
        <fullName evidence="4">DUF2059 domain-containing protein</fullName>
    </recommendedName>
</protein>
<dbReference type="RefSeq" id="WP_076586811.1">
    <property type="nucleotide sequence ID" value="NZ_FTLW01000003.1"/>
</dbReference>
<dbReference type="STRING" id="1604334.SAMN05421546_1474"/>
<dbReference type="Proteomes" id="UP000241788">
    <property type="component" value="Unassembled WGS sequence"/>
</dbReference>
<dbReference type="AlphaFoldDB" id="A0A1N6TVN0"/>
<evidence type="ECO:0000256" key="1">
    <source>
        <dbReference type="SAM" id="SignalP"/>
    </source>
</evidence>
<gene>
    <name evidence="2" type="ORF">SAMN05421546_1474</name>
</gene>
<name>A0A1N6TVN0_9GAMM</name>
<keyword evidence="1" id="KW-0732">Signal</keyword>
<dbReference type="EMBL" id="FTLW01000003">
    <property type="protein sequence ID" value="SIQ57126.1"/>
    <property type="molecule type" value="Genomic_DNA"/>
</dbReference>
<accession>A0A1N6TVN0</accession>
<evidence type="ECO:0008006" key="4">
    <source>
        <dbReference type="Google" id="ProtNLM"/>
    </source>
</evidence>
<evidence type="ECO:0000313" key="3">
    <source>
        <dbReference type="Proteomes" id="UP000241788"/>
    </source>
</evidence>
<feature type="signal peptide" evidence="1">
    <location>
        <begin position="1"/>
        <end position="23"/>
    </location>
</feature>
<evidence type="ECO:0000313" key="2">
    <source>
        <dbReference type="EMBL" id="SIQ57126.1"/>
    </source>
</evidence>
<keyword evidence="3" id="KW-1185">Reference proteome</keyword>